<sequence length="239" mass="26549">MSTCSTPSEADLVRRHGDLVRRIAHHLAARLPPSVELDDLIQAGVIGLIEAARHYSGDRGASFETYAGIRIRGAMLDELRHTDWAPRSVHRRVRELAEAIRAIEQTSGREARESEIAERMGLGVREVQEILHDAARCHVLSLNAAGEDGDETFDCPDPAGGPLDALQQAEFREALANAIAELPERERLVMSMYYDDEMNLREIGAVLDVSESRVCQIHGQALVRLRARLKGWKQMRAAA</sequence>
<keyword evidence="1 6" id="KW-0963">Cytoplasm</keyword>
<dbReference type="InterPro" id="IPR013325">
    <property type="entry name" value="RNA_pol_sigma_r2"/>
</dbReference>
<dbReference type="InterPro" id="IPR007627">
    <property type="entry name" value="RNA_pol_sigma70_r2"/>
</dbReference>
<proteinExistence type="inferred from homology"/>
<evidence type="ECO:0000256" key="5">
    <source>
        <dbReference type="ARBA" id="ARBA00023163"/>
    </source>
</evidence>
<dbReference type="EMBL" id="JBEPIJ010000012">
    <property type="protein sequence ID" value="MES0874588.1"/>
    <property type="molecule type" value="Genomic_DNA"/>
</dbReference>
<accession>A0ABV2ABI1</accession>
<feature type="region of interest" description="Sigma-70 factor domain-2" evidence="6">
    <location>
        <begin position="12"/>
        <end position="84"/>
    </location>
</feature>
<dbReference type="CDD" id="cd06171">
    <property type="entry name" value="Sigma70_r4"/>
    <property type="match status" value="1"/>
</dbReference>
<evidence type="ECO:0000313" key="9">
    <source>
        <dbReference type="EMBL" id="MES0874588.1"/>
    </source>
</evidence>
<comment type="caution">
    <text evidence="9">The sequence shown here is derived from an EMBL/GenBank/DDBJ whole genome shotgun (WGS) entry which is preliminary data.</text>
</comment>
<dbReference type="InterPro" id="IPR014284">
    <property type="entry name" value="RNA_pol_sigma-70_dom"/>
</dbReference>
<dbReference type="RefSeq" id="WP_352889836.1">
    <property type="nucleotide sequence ID" value="NZ_JBEPIJ010000012.1"/>
</dbReference>
<dbReference type="Gene3D" id="1.10.1740.10">
    <property type="match status" value="1"/>
</dbReference>
<feature type="domain" description="RNA polymerase sigma-70" evidence="7">
    <location>
        <begin position="39"/>
        <end position="52"/>
    </location>
</feature>
<dbReference type="PROSITE" id="PS00716">
    <property type="entry name" value="SIGMA70_2"/>
    <property type="match status" value="1"/>
</dbReference>
<comment type="similarity">
    <text evidence="6">Belongs to the sigma-70 factor family. FliA subfamily.</text>
</comment>
<evidence type="ECO:0000259" key="8">
    <source>
        <dbReference type="PROSITE" id="PS00716"/>
    </source>
</evidence>
<evidence type="ECO:0000256" key="4">
    <source>
        <dbReference type="ARBA" id="ARBA00023125"/>
    </source>
</evidence>
<dbReference type="HAMAP" id="MF_00962">
    <property type="entry name" value="Sigma70_FliA"/>
    <property type="match status" value="1"/>
</dbReference>
<evidence type="ECO:0000313" key="10">
    <source>
        <dbReference type="Proteomes" id="UP001465331"/>
    </source>
</evidence>
<keyword evidence="4 6" id="KW-0238">DNA-binding</keyword>
<dbReference type="InterPro" id="IPR012845">
    <property type="entry name" value="RNA_pol_sigma_FliA_WhiG"/>
</dbReference>
<evidence type="ECO:0000256" key="3">
    <source>
        <dbReference type="ARBA" id="ARBA00023082"/>
    </source>
</evidence>
<comment type="caution">
    <text evidence="6">Lacks conserved residue(s) required for the propagation of feature annotation.</text>
</comment>
<protein>
    <recommendedName>
        <fullName evidence="6">RNA polymerase sigma factor FliA</fullName>
    </recommendedName>
    <alternativeName>
        <fullName evidence="6">RNA polymerase sigma factor for flagellar operon</fullName>
    </alternativeName>
    <alternativeName>
        <fullName evidence="6">Sigma F</fullName>
    </alternativeName>
    <alternativeName>
        <fullName evidence="6">Sigma-28</fullName>
    </alternativeName>
</protein>
<dbReference type="PIRSF" id="PIRSF000770">
    <property type="entry name" value="RNA_pol_sigma-SigE/K"/>
    <property type="match status" value="1"/>
</dbReference>
<comment type="subcellular location">
    <subcellularLocation>
        <location evidence="6">Cytoplasm</location>
    </subcellularLocation>
</comment>
<name>A0ABV2ABI1_9GAMM</name>
<dbReference type="NCBIfam" id="TIGR02479">
    <property type="entry name" value="FliA_WhiG"/>
    <property type="match status" value="1"/>
</dbReference>
<feature type="region of interest" description="Sigma-70 factor domain-4" evidence="6">
    <location>
        <begin position="178"/>
        <end position="226"/>
    </location>
</feature>
<dbReference type="InterPro" id="IPR000943">
    <property type="entry name" value="RNA_pol_sigma70"/>
</dbReference>
<reference evidence="9 10" key="1">
    <citation type="submission" date="2024-06" db="EMBL/GenBank/DDBJ databases">
        <authorList>
            <person name="Li Z."/>
            <person name="Jiang Y."/>
        </authorList>
    </citation>
    <scope>NUCLEOTIDE SEQUENCE [LARGE SCALE GENOMIC DNA]</scope>
    <source>
        <strain evidence="9 10">HSW-8</strain>
    </source>
</reference>
<dbReference type="PANTHER" id="PTHR30385">
    <property type="entry name" value="SIGMA FACTOR F FLAGELLAR"/>
    <property type="match status" value="1"/>
</dbReference>
<dbReference type="SUPFAM" id="SSF88659">
    <property type="entry name" value="Sigma3 and sigma4 domains of RNA polymerase sigma factors"/>
    <property type="match status" value="2"/>
</dbReference>
<evidence type="ECO:0000256" key="2">
    <source>
        <dbReference type="ARBA" id="ARBA00023015"/>
    </source>
</evidence>
<dbReference type="InterPro" id="IPR007624">
    <property type="entry name" value="RNA_pol_sigma70_r3"/>
</dbReference>
<gene>
    <name evidence="6" type="primary">fliA</name>
    <name evidence="9" type="ORF">ABSH63_11305</name>
</gene>
<keyword evidence="2 6" id="KW-0805">Transcription regulation</keyword>
<feature type="DNA-binding region" description="H-T-H motif" evidence="6">
    <location>
        <begin position="200"/>
        <end position="219"/>
    </location>
</feature>
<dbReference type="PROSITE" id="PS00715">
    <property type="entry name" value="SIGMA70_1"/>
    <property type="match status" value="1"/>
</dbReference>
<keyword evidence="3 6" id="KW-0731">Sigma factor</keyword>
<dbReference type="PANTHER" id="PTHR30385:SF7">
    <property type="entry name" value="RNA POLYMERASE SIGMA FACTOR FLIA"/>
    <property type="match status" value="1"/>
</dbReference>
<dbReference type="Pfam" id="PF04545">
    <property type="entry name" value="Sigma70_r4"/>
    <property type="match status" value="1"/>
</dbReference>
<dbReference type="NCBIfam" id="TIGR02937">
    <property type="entry name" value="sigma70-ECF"/>
    <property type="match status" value="1"/>
</dbReference>
<dbReference type="Pfam" id="PF04539">
    <property type="entry name" value="Sigma70_r3"/>
    <property type="match status" value="1"/>
</dbReference>
<dbReference type="Gene3D" id="1.20.140.160">
    <property type="match status" value="1"/>
</dbReference>
<keyword evidence="10" id="KW-1185">Reference proteome</keyword>
<dbReference type="InterPro" id="IPR028617">
    <property type="entry name" value="Sigma70_FliA"/>
</dbReference>
<feature type="short sequence motif" description="Interaction with polymerase core subunit RpoC" evidence="6">
    <location>
        <begin position="39"/>
        <end position="42"/>
    </location>
</feature>
<evidence type="ECO:0000256" key="1">
    <source>
        <dbReference type="ARBA" id="ARBA00022490"/>
    </source>
</evidence>
<dbReference type="PRINTS" id="PR00046">
    <property type="entry name" value="SIGMA70FCT"/>
</dbReference>
<feature type="domain" description="RNA polymerase sigma-70" evidence="8">
    <location>
        <begin position="199"/>
        <end position="225"/>
    </location>
</feature>
<comment type="function">
    <text evidence="6">Sigma factors are initiation factors that promote the attachment of RNA polymerase to specific initiation sites and are then released. This sigma factor controls the expression of flagella-related genes.</text>
</comment>
<organism evidence="9 10">
    <name type="scientific">Sinimarinibacterium thermocellulolyticum</name>
    <dbReference type="NCBI Taxonomy" id="3170016"/>
    <lineage>
        <taxon>Bacteria</taxon>
        <taxon>Pseudomonadati</taxon>
        <taxon>Pseudomonadota</taxon>
        <taxon>Gammaproteobacteria</taxon>
        <taxon>Nevskiales</taxon>
        <taxon>Nevskiaceae</taxon>
        <taxon>Sinimarinibacterium</taxon>
    </lineage>
</organism>
<dbReference type="InterPro" id="IPR013324">
    <property type="entry name" value="RNA_pol_sigma_r3/r4-like"/>
</dbReference>
<dbReference type="SUPFAM" id="SSF88946">
    <property type="entry name" value="Sigma2 domain of RNA polymerase sigma factors"/>
    <property type="match status" value="1"/>
</dbReference>
<keyword evidence="5 6" id="KW-0804">Transcription</keyword>
<dbReference type="Proteomes" id="UP001465331">
    <property type="component" value="Unassembled WGS sequence"/>
</dbReference>
<dbReference type="Pfam" id="PF04542">
    <property type="entry name" value="Sigma70_r2"/>
    <property type="match status" value="1"/>
</dbReference>
<dbReference type="InterPro" id="IPR007630">
    <property type="entry name" value="RNA_pol_sigma70_r4"/>
</dbReference>
<evidence type="ECO:0000259" key="7">
    <source>
        <dbReference type="PROSITE" id="PS00715"/>
    </source>
</evidence>
<evidence type="ECO:0000256" key="6">
    <source>
        <dbReference type="HAMAP-Rule" id="MF_00962"/>
    </source>
</evidence>
<dbReference type="NCBIfam" id="NF005413">
    <property type="entry name" value="PRK06986.1"/>
    <property type="match status" value="1"/>
</dbReference>